<reference evidence="2 3" key="1">
    <citation type="journal article" date="2019" name="Nat. Microbiol.">
        <title>Mediterranean grassland soil C-N compound turnover is dependent on rainfall and depth, and is mediated by genomically divergent microorganisms.</title>
        <authorList>
            <person name="Diamond S."/>
            <person name="Andeer P.F."/>
            <person name="Li Z."/>
            <person name="Crits-Christoph A."/>
            <person name="Burstein D."/>
            <person name="Anantharaman K."/>
            <person name="Lane K.R."/>
            <person name="Thomas B.C."/>
            <person name="Pan C."/>
            <person name="Northen T.R."/>
            <person name="Banfield J.F."/>
        </authorList>
    </citation>
    <scope>NUCLEOTIDE SEQUENCE [LARGE SCALE GENOMIC DNA]</scope>
    <source>
        <strain evidence="2">WS_11</strain>
    </source>
</reference>
<gene>
    <name evidence="2" type="ORF">E6K81_13050</name>
</gene>
<proteinExistence type="predicted"/>
<accession>A0A538U330</accession>
<comment type="caution">
    <text evidence="2">The sequence shown here is derived from an EMBL/GenBank/DDBJ whole genome shotgun (WGS) entry which is preliminary data.</text>
</comment>
<dbReference type="AlphaFoldDB" id="A0A538U330"/>
<evidence type="ECO:0000256" key="1">
    <source>
        <dbReference type="SAM" id="MobiDB-lite"/>
    </source>
</evidence>
<organism evidence="2 3">
    <name type="scientific">Eiseniibacteriota bacterium</name>
    <dbReference type="NCBI Taxonomy" id="2212470"/>
    <lineage>
        <taxon>Bacteria</taxon>
        <taxon>Candidatus Eiseniibacteriota</taxon>
    </lineage>
</organism>
<dbReference type="EMBL" id="VBPB01000239">
    <property type="protein sequence ID" value="TMQ70263.1"/>
    <property type="molecule type" value="Genomic_DNA"/>
</dbReference>
<dbReference type="Proteomes" id="UP000319771">
    <property type="component" value="Unassembled WGS sequence"/>
</dbReference>
<protein>
    <submittedName>
        <fullName evidence="2">Uncharacterized protein</fullName>
    </submittedName>
</protein>
<evidence type="ECO:0000313" key="3">
    <source>
        <dbReference type="Proteomes" id="UP000319771"/>
    </source>
</evidence>
<feature type="region of interest" description="Disordered" evidence="1">
    <location>
        <begin position="1"/>
        <end position="22"/>
    </location>
</feature>
<name>A0A538U330_UNCEI</name>
<evidence type="ECO:0000313" key="2">
    <source>
        <dbReference type="EMBL" id="TMQ70263.1"/>
    </source>
</evidence>
<sequence>MNLDGGCGHLREERAPVEPNTPGECGDCVKEGLPGCMLLPVSAPWCMLAEVMDFAKAVGAPRSLPVHDRILSDVGLAVLDDRVSAYLEGIGDYHRVPDGADLPT</sequence>